<protein>
    <submittedName>
        <fullName evidence="2">Uncharacterized protein</fullName>
    </submittedName>
</protein>
<evidence type="ECO:0000313" key="2">
    <source>
        <dbReference type="EMBL" id="QHC63618.1"/>
    </source>
</evidence>
<organism evidence="2 3">
    <name type="scientific">Rathayibacter festucae</name>
    <dbReference type="NCBI Taxonomy" id="110937"/>
    <lineage>
        <taxon>Bacteria</taxon>
        <taxon>Bacillati</taxon>
        <taxon>Actinomycetota</taxon>
        <taxon>Actinomycetes</taxon>
        <taxon>Micrococcales</taxon>
        <taxon>Microbacteriaceae</taxon>
        <taxon>Rathayibacter</taxon>
    </lineage>
</organism>
<keyword evidence="1" id="KW-0472">Membrane</keyword>
<feature type="transmembrane region" description="Helical" evidence="1">
    <location>
        <begin position="41"/>
        <end position="59"/>
    </location>
</feature>
<evidence type="ECO:0000313" key="3">
    <source>
        <dbReference type="Proteomes" id="UP000464597"/>
    </source>
</evidence>
<keyword evidence="1" id="KW-1133">Transmembrane helix</keyword>
<dbReference type="EMBL" id="CP047180">
    <property type="protein sequence ID" value="QHC63618.1"/>
    <property type="molecule type" value="Genomic_DNA"/>
</dbReference>
<feature type="transmembrane region" description="Helical" evidence="1">
    <location>
        <begin position="14"/>
        <end position="35"/>
    </location>
</feature>
<proteinExistence type="predicted"/>
<reference evidence="3" key="1">
    <citation type="submission" date="2019-12" db="EMBL/GenBank/DDBJ databases">
        <title>Complete and draft genome sequences of new strains and members of some known species of the genus Rathayibacter isolated from plants.</title>
        <authorList>
            <person name="Tarlachkov S.V."/>
            <person name="Starodumova I.P."/>
            <person name="Dorofeeva L.V."/>
            <person name="Prisyazhnaya N.V."/>
            <person name="Leyn S."/>
            <person name="Zlamal J."/>
            <person name="Elan M."/>
            <person name="Osterman A.L."/>
            <person name="Nadler S."/>
            <person name="Subbotin S.A."/>
            <person name="Evtushenko L.I."/>
        </authorList>
    </citation>
    <scope>NUCLEOTIDE SEQUENCE [LARGE SCALE GENOMIC DNA]</scope>
    <source>
        <strain evidence="3">VKM Ac-2802</strain>
    </source>
</reference>
<dbReference type="Proteomes" id="UP000464597">
    <property type="component" value="Chromosome"/>
</dbReference>
<keyword evidence="1" id="KW-0812">Transmembrane</keyword>
<gene>
    <name evidence="2" type="ORF">GSU69_13645</name>
</gene>
<dbReference type="RefSeq" id="WP_159423287.1">
    <property type="nucleotide sequence ID" value="NZ_CP047180.1"/>
</dbReference>
<evidence type="ECO:0000256" key="1">
    <source>
        <dbReference type="SAM" id="Phobius"/>
    </source>
</evidence>
<sequence length="62" mass="6632">MTVPKKKEDRVRRFALALLGVSMGVAVVTTIVGGIDDPYDVVTLVVCGSCASLVIVTLIRER</sequence>
<name>A0ABX6H1V0_9MICO</name>
<keyword evidence="3" id="KW-1185">Reference proteome</keyword>
<accession>A0ABX6H1V0</accession>